<dbReference type="InterPro" id="IPR019734">
    <property type="entry name" value="TPR_rpt"/>
</dbReference>
<dbReference type="InterPro" id="IPR011990">
    <property type="entry name" value="TPR-like_helical_dom_sf"/>
</dbReference>
<gene>
    <name evidence="4" type="ORF">D3272_21835</name>
</gene>
<evidence type="ECO:0000256" key="1">
    <source>
        <dbReference type="ARBA" id="ARBA00022737"/>
    </source>
</evidence>
<evidence type="ECO:0000313" key="5">
    <source>
        <dbReference type="Proteomes" id="UP000289411"/>
    </source>
</evidence>
<dbReference type="PROSITE" id="PS50005">
    <property type="entry name" value="TPR"/>
    <property type="match status" value="1"/>
</dbReference>
<keyword evidence="5" id="KW-1185">Reference proteome</keyword>
<comment type="caution">
    <text evidence="4">The sequence shown here is derived from an EMBL/GenBank/DDBJ whole genome shotgun (WGS) entry which is preliminary data.</text>
</comment>
<sequence length="218" mass="22344">MTQERSDGGRQDGPEAPRLFALCAALLEAGDPRAAAVLDRCLALHPGIAPGLAPGWRRLGDTLVGLKQPAAALVCFERAARAAPTAEAFLKVGTMLQGLGRAAAAQAAFAEAAARDPASVRARFLEGVAAQDAGDLAGAARAYGAALALDPALAEAALNLGTVRQRLGDLPGAREAYGRALRLRPDSFGRAAQALTTAPVGELWLDLAALRRHLAGDA</sequence>
<evidence type="ECO:0000313" key="4">
    <source>
        <dbReference type="EMBL" id="RYB02320.1"/>
    </source>
</evidence>
<reference evidence="4 5" key="2">
    <citation type="submission" date="2019-02" db="EMBL/GenBank/DDBJ databases">
        <title>'Lichenibacterium ramalinii' gen. nov. sp. nov., 'Lichenibacterium minor' gen. nov. sp. nov.</title>
        <authorList>
            <person name="Pankratov T."/>
        </authorList>
    </citation>
    <scope>NUCLEOTIDE SEQUENCE [LARGE SCALE GENOMIC DNA]</scope>
    <source>
        <strain evidence="4 5">RmlP001</strain>
    </source>
</reference>
<dbReference type="OrthoDB" id="7300654at2"/>
<dbReference type="PANTHER" id="PTHR44858">
    <property type="entry name" value="TETRATRICOPEPTIDE REPEAT PROTEIN 6"/>
    <property type="match status" value="1"/>
</dbReference>
<dbReference type="PROSITE" id="PS50293">
    <property type="entry name" value="TPR_REGION"/>
    <property type="match status" value="1"/>
</dbReference>
<reference evidence="4 5" key="1">
    <citation type="submission" date="2018-09" db="EMBL/GenBank/DDBJ databases">
        <authorList>
            <person name="Grouzdev D.S."/>
            <person name="Krutkina M.S."/>
        </authorList>
    </citation>
    <scope>NUCLEOTIDE SEQUENCE [LARGE SCALE GENOMIC DNA]</scope>
    <source>
        <strain evidence="4 5">RmlP001</strain>
    </source>
</reference>
<dbReference type="RefSeq" id="WP_129221331.1">
    <property type="nucleotide sequence ID" value="NZ_QYBC01000021.1"/>
</dbReference>
<name>A0A4Q2R9W0_9HYPH</name>
<dbReference type="AlphaFoldDB" id="A0A4Q2R9W0"/>
<evidence type="ECO:0000256" key="3">
    <source>
        <dbReference type="PROSITE-ProRule" id="PRU00339"/>
    </source>
</evidence>
<proteinExistence type="predicted"/>
<organism evidence="4 5">
    <name type="scientific">Lichenibacterium ramalinae</name>
    <dbReference type="NCBI Taxonomy" id="2316527"/>
    <lineage>
        <taxon>Bacteria</taxon>
        <taxon>Pseudomonadati</taxon>
        <taxon>Pseudomonadota</taxon>
        <taxon>Alphaproteobacteria</taxon>
        <taxon>Hyphomicrobiales</taxon>
        <taxon>Lichenihabitantaceae</taxon>
        <taxon>Lichenibacterium</taxon>
    </lineage>
</organism>
<accession>A0A4Q2R9W0</accession>
<protein>
    <recommendedName>
        <fullName evidence="6">Tetratricopeptide repeat protein</fullName>
    </recommendedName>
</protein>
<evidence type="ECO:0000256" key="2">
    <source>
        <dbReference type="ARBA" id="ARBA00022803"/>
    </source>
</evidence>
<dbReference type="InterPro" id="IPR050498">
    <property type="entry name" value="Ycf3"/>
</dbReference>
<dbReference type="Gene3D" id="1.25.40.10">
    <property type="entry name" value="Tetratricopeptide repeat domain"/>
    <property type="match status" value="2"/>
</dbReference>
<dbReference type="PANTHER" id="PTHR44858:SF1">
    <property type="entry name" value="UDP-N-ACETYLGLUCOSAMINE--PEPTIDE N-ACETYLGLUCOSAMINYLTRANSFERASE SPINDLY-RELATED"/>
    <property type="match status" value="1"/>
</dbReference>
<evidence type="ECO:0008006" key="6">
    <source>
        <dbReference type="Google" id="ProtNLM"/>
    </source>
</evidence>
<keyword evidence="2 3" id="KW-0802">TPR repeat</keyword>
<dbReference type="EMBL" id="QYBC01000021">
    <property type="protein sequence ID" value="RYB02320.1"/>
    <property type="molecule type" value="Genomic_DNA"/>
</dbReference>
<dbReference type="Proteomes" id="UP000289411">
    <property type="component" value="Unassembled WGS sequence"/>
</dbReference>
<keyword evidence="1" id="KW-0677">Repeat</keyword>
<dbReference type="SUPFAM" id="SSF48452">
    <property type="entry name" value="TPR-like"/>
    <property type="match status" value="1"/>
</dbReference>
<dbReference type="SMART" id="SM00028">
    <property type="entry name" value="TPR"/>
    <property type="match status" value="3"/>
</dbReference>
<feature type="repeat" description="TPR" evidence="3">
    <location>
        <begin position="154"/>
        <end position="187"/>
    </location>
</feature>
<dbReference type="Pfam" id="PF13432">
    <property type="entry name" value="TPR_16"/>
    <property type="match status" value="1"/>
</dbReference>